<reference evidence="1 2" key="1">
    <citation type="submission" date="2024-01" db="EMBL/GenBank/DDBJ databases">
        <title>The genomes of 5 underutilized Papilionoideae crops provide insights into root nodulation and disease resistanc.</title>
        <authorList>
            <person name="Jiang F."/>
        </authorList>
    </citation>
    <scope>NUCLEOTIDE SEQUENCE [LARGE SCALE GENOMIC DNA]</scope>
    <source>
        <strain evidence="1">LVBAO_FW01</strain>
        <tissue evidence="1">Leaves</tissue>
    </source>
</reference>
<dbReference type="AlphaFoldDB" id="A0AAN9KWK1"/>
<organism evidence="1 2">
    <name type="scientific">Canavalia gladiata</name>
    <name type="common">Sword bean</name>
    <name type="synonym">Dolichos gladiatus</name>
    <dbReference type="NCBI Taxonomy" id="3824"/>
    <lineage>
        <taxon>Eukaryota</taxon>
        <taxon>Viridiplantae</taxon>
        <taxon>Streptophyta</taxon>
        <taxon>Embryophyta</taxon>
        <taxon>Tracheophyta</taxon>
        <taxon>Spermatophyta</taxon>
        <taxon>Magnoliopsida</taxon>
        <taxon>eudicotyledons</taxon>
        <taxon>Gunneridae</taxon>
        <taxon>Pentapetalae</taxon>
        <taxon>rosids</taxon>
        <taxon>fabids</taxon>
        <taxon>Fabales</taxon>
        <taxon>Fabaceae</taxon>
        <taxon>Papilionoideae</taxon>
        <taxon>50 kb inversion clade</taxon>
        <taxon>NPAAA clade</taxon>
        <taxon>indigoferoid/millettioid clade</taxon>
        <taxon>Phaseoleae</taxon>
        <taxon>Canavalia</taxon>
    </lineage>
</organism>
<keyword evidence="2" id="KW-1185">Reference proteome</keyword>
<protein>
    <submittedName>
        <fullName evidence="1">Uncharacterized protein</fullName>
    </submittedName>
</protein>
<evidence type="ECO:0000313" key="1">
    <source>
        <dbReference type="EMBL" id="KAK7324942.1"/>
    </source>
</evidence>
<comment type="caution">
    <text evidence="1">The sequence shown here is derived from an EMBL/GenBank/DDBJ whole genome shotgun (WGS) entry which is preliminary data.</text>
</comment>
<dbReference type="Proteomes" id="UP001367508">
    <property type="component" value="Unassembled WGS sequence"/>
</dbReference>
<proteinExistence type="predicted"/>
<dbReference type="EMBL" id="JAYMYQ010000006">
    <property type="protein sequence ID" value="KAK7324942.1"/>
    <property type="molecule type" value="Genomic_DNA"/>
</dbReference>
<evidence type="ECO:0000313" key="2">
    <source>
        <dbReference type="Proteomes" id="UP001367508"/>
    </source>
</evidence>
<gene>
    <name evidence="1" type="ORF">VNO77_28912</name>
</gene>
<accession>A0AAN9KWK1</accession>
<sequence length="68" mass="7613">MLGVGKSIATTCIQTTTNCFGPINHNNNNNTAEKFLEYIRFYDLFGSGYITQGVSPSSFKFQLLFFFG</sequence>
<name>A0AAN9KWK1_CANGL</name>